<dbReference type="RefSeq" id="XP_066637946.1">
    <property type="nucleotide sequence ID" value="XM_066772667.1"/>
</dbReference>
<evidence type="ECO:0000256" key="1">
    <source>
        <dbReference type="SAM" id="MobiDB-lite"/>
    </source>
</evidence>
<evidence type="ECO:0000313" key="4">
    <source>
        <dbReference type="Proteomes" id="UP001430584"/>
    </source>
</evidence>
<feature type="domain" description="DUF7871" evidence="2">
    <location>
        <begin position="8"/>
        <end position="119"/>
    </location>
</feature>
<reference evidence="3 4" key="1">
    <citation type="submission" date="2024-02" db="EMBL/GenBank/DDBJ databases">
        <title>De novo assembly and annotation of 12 fungi associated with fruit tree decline syndrome in Ontario, Canada.</title>
        <authorList>
            <person name="Sulman M."/>
            <person name="Ellouze W."/>
            <person name="Ilyukhin E."/>
        </authorList>
    </citation>
    <scope>NUCLEOTIDE SEQUENCE [LARGE SCALE GENOMIC DNA]</scope>
    <source>
        <strain evidence="3 4">FDS-637</strain>
    </source>
</reference>
<protein>
    <recommendedName>
        <fullName evidence="2">DUF7871 domain-containing protein</fullName>
    </recommendedName>
</protein>
<accession>A0ABR3CWE1</accession>
<dbReference type="PANTHER" id="PTHR40620:SF1">
    <property type="entry name" value="RESISTANCE PROTEIN CRD2, PUTATIVE (AFU_ORTHOLOGUE AFUA_4G04318)-RELATED"/>
    <property type="match status" value="1"/>
</dbReference>
<organism evidence="3 4">
    <name type="scientific">Diplodia seriata</name>
    <dbReference type="NCBI Taxonomy" id="420778"/>
    <lineage>
        <taxon>Eukaryota</taxon>
        <taxon>Fungi</taxon>
        <taxon>Dikarya</taxon>
        <taxon>Ascomycota</taxon>
        <taxon>Pezizomycotina</taxon>
        <taxon>Dothideomycetes</taxon>
        <taxon>Dothideomycetes incertae sedis</taxon>
        <taxon>Botryosphaeriales</taxon>
        <taxon>Botryosphaeriaceae</taxon>
        <taxon>Diplodia</taxon>
    </lineage>
</organism>
<comment type="caution">
    <text evidence="3">The sequence shown here is derived from an EMBL/GenBank/DDBJ whole genome shotgun (WGS) entry which is preliminary data.</text>
</comment>
<name>A0ABR3CWE1_9PEZI</name>
<gene>
    <name evidence="3" type="ORF">SLS55_001171</name>
</gene>
<feature type="region of interest" description="Disordered" evidence="1">
    <location>
        <begin position="79"/>
        <end position="120"/>
    </location>
</feature>
<keyword evidence="4" id="KW-1185">Reference proteome</keyword>
<evidence type="ECO:0000313" key="3">
    <source>
        <dbReference type="EMBL" id="KAL0265206.1"/>
    </source>
</evidence>
<dbReference type="EMBL" id="JAJVCZ030000001">
    <property type="protein sequence ID" value="KAL0265206.1"/>
    <property type="molecule type" value="Genomic_DNA"/>
</dbReference>
<dbReference type="PANTHER" id="PTHR40620">
    <property type="entry name" value="RESISTANCE PROTEIN CRD2, PUTATIVE (AFU_ORTHOLOGUE AFUA_4G04318)-RELATED"/>
    <property type="match status" value="1"/>
</dbReference>
<dbReference type="Proteomes" id="UP001430584">
    <property type="component" value="Unassembled WGS sequence"/>
</dbReference>
<feature type="compositionally biased region" description="Polar residues" evidence="1">
    <location>
        <begin position="95"/>
        <end position="111"/>
    </location>
</feature>
<dbReference type="Pfam" id="PF25277">
    <property type="entry name" value="DUF7871"/>
    <property type="match status" value="1"/>
</dbReference>
<evidence type="ECO:0000259" key="2">
    <source>
        <dbReference type="Pfam" id="PF25277"/>
    </source>
</evidence>
<sequence length="120" mass="12259">MSAPVGAVPSSCCKRDGTGCVCAKEATCSCGKQKALHCTCEKASMENKLSGATCSCGMSRTLPSDLSQRSAGACTCNRASEENTVSGDKCACGKRSSTSCTCAGTETGQSELETDFTTKK</sequence>
<dbReference type="InterPro" id="IPR057193">
    <property type="entry name" value="DUF7871"/>
</dbReference>
<proteinExistence type="predicted"/>
<dbReference type="GeneID" id="92005256"/>